<keyword evidence="9" id="KW-0408">Iron</keyword>
<dbReference type="GO" id="GO:0051536">
    <property type="term" value="F:iron-sulfur cluster binding"/>
    <property type="evidence" value="ECO:0007669"/>
    <property type="project" value="UniProtKB-KW"/>
</dbReference>
<dbReference type="InterPro" id="IPR000192">
    <property type="entry name" value="Aminotrans_V_dom"/>
</dbReference>
<reference evidence="14 15" key="1">
    <citation type="submission" date="2018-05" db="EMBL/GenBank/DDBJ databases">
        <title>Reference genomes for bee gut microbiota database.</title>
        <authorList>
            <person name="Ellegaard K.M."/>
        </authorList>
    </citation>
    <scope>NUCLEOTIDE SEQUENCE [LARGE SCALE GENOMIC DNA]</scope>
    <source>
        <strain evidence="14 15">ESL0284</strain>
    </source>
</reference>
<dbReference type="EMBL" id="QGLT01000004">
    <property type="protein sequence ID" value="PXY99803.1"/>
    <property type="molecule type" value="Genomic_DNA"/>
</dbReference>
<proteinExistence type="inferred from homology"/>
<evidence type="ECO:0000256" key="12">
    <source>
        <dbReference type="RuleBase" id="RU004504"/>
    </source>
</evidence>
<keyword evidence="8" id="KW-0663">Pyridoxal phosphate</keyword>
<dbReference type="Proteomes" id="UP000247565">
    <property type="component" value="Unassembled WGS sequence"/>
</dbReference>
<dbReference type="PANTHER" id="PTHR11601">
    <property type="entry name" value="CYSTEINE DESULFURYLASE FAMILY MEMBER"/>
    <property type="match status" value="1"/>
</dbReference>
<dbReference type="PROSITE" id="PS00595">
    <property type="entry name" value="AA_TRANSFER_CLASS_5"/>
    <property type="match status" value="1"/>
</dbReference>
<gene>
    <name evidence="14" type="ORF">DK869_07635</name>
</gene>
<keyword evidence="15" id="KW-1185">Reference proteome</keyword>
<dbReference type="GO" id="GO:0046872">
    <property type="term" value="F:metal ion binding"/>
    <property type="evidence" value="ECO:0007669"/>
    <property type="project" value="UniProtKB-KW"/>
</dbReference>
<dbReference type="Gene3D" id="3.40.640.10">
    <property type="entry name" value="Type I PLP-dependent aspartate aminotransferase-like (Major domain)"/>
    <property type="match status" value="1"/>
</dbReference>
<keyword evidence="10" id="KW-0411">Iron-sulfur</keyword>
<dbReference type="OrthoDB" id="9808002at2"/>
<dbReference type="GO" id="GO:0031071">
    <property type="term" value="F:cysteine desulfurase activity"/>
    <property type="evidence" value="ECO:0007669"/>
    <property type="project" value="UniProtKB-EC"/>
</dbReference>
<dbReference type="InterPro" id="IPR020578">
    <property type="entry name" value="Aminotrans_V_PyrdxlP_BS"/>
</dbReference>
<evidence type="ECO:0000259" key="13">
    <source>
        <dbReference type="Pfam" id="PF00266"/>
    </source>
</evidence>
<dbReference type="PANTHER" id="PTHR11601:SF34">
    <property type="entry name" value="CYSTEINE DESULFURASE"/>
    <property type="match status" value="1"/>
</dbReference>
<dbReference type="Pfam" id="PF00266">
    <property type="entry name" value="Aminotran_5"/>
    <property type="match status" value="1"/>
</dbReference>
<dbReference type="Gene3D" id="3.90.1150.10">
    <property type="entry name" value="Aspartate Aminotransferase, domain 1"/>
    <property type="match status" value="1"/>
</dbReference>
<dbReference type="InterPro" id="IPR015422">
    <property type="entry name" value="PyrdxlP-dep_Trfase_small"/>
</dbReference>
<dbReference type="AlphaFoldDB" id="A0A318MV45"/>
<evidence type="ECO:0000256" key="3">
    <source>
        <dbReference type="ARBA" id="ARBA00006490"/>
    </source>
</evidence>
<keyword evidence="6 14" id="KW-0808">Transferase</keyword>
<evidence type="ECO:0000256" key="8">
    <source>
        <dbReference type="ARBA" id="ARBA00022898"/>
    </source>
</evidence>
<evidence type="ECO:0000256" key="1">
    <source>
        <dbReference type="ARBA" id="ARBA00001933"/>
    </source>
</evidence>
<feature type="domain" description="Aminotransferase class V" evidence="13">
    <location>
        <begin position="14"/>
        <end position="377"/>
    </location>
</feature>
<comment type="function">
    <text evidence="2">Catalyzes the removal of elemental sulfur atoms from cysteine to produce alanine. Seems to participate in the biosynthesis of the nitrogenase metalloclusters by providing the inorganic sulfur required for the Fe-S core formation.</text>
</comment>
<evidence type="ECO:0000313" key="15">
    <source>
        <dbReference type="Proteomes" id="UP000247565"/>
    </source>
</evidence>
<comment type="catalytic activity">
    <reaction evidence="11">
        <text>(sulfur carrier)-H + L-cysteine = (sulfur carrier)-SH + L-alanine</text>
        <dbReference type="Rhea" id="RHEA:43892"/>
        <dbReference type="Rhea" id="RHEA-COMP:14737"/>
        <dbReference type="Rhea" id="RHEA-COMP:14739"/>
        <dbReference type="ChEBI" id="CHEBI:29917"/>
        <dbReference type="ChEBI" id="CHEBI:35235"/>
        <dbReference type="ChEBI" id="CHEBI:57972"/>
        <dbReference type="ChEBI" id="CHEBI:64428"/>
        <dbReference type="EC" id="2.8.1.7"/>
    </reaction>
</comment>
<evidence type="ECO:0000256" key="9">
    <source>
        <dbReference type="ARBA" id="ARBA00023004"/>
    </source>
</evidence>
<comment type="cofactor">
    <cofactor evidence="1 12">
        <name>pyridoxal 5'-phosphate</name>
        <dbReference type="ChEBI" id="CHEBI:597326"/>
    </cofactor>
</comment>
<accession>A0A318MV45</accession>
<dbReference type="InterPro" id="IPR015421">
    <property type="entry name" value="PyrdxlP-dep_Trfase_major"/>
</dbReference>
<evidence type="ECO:0000256" key="10">
    <source>
        <dbReference type="ARBA" id="ARBA00023014"/>
    </source>
</evidence>
<name>A0A318MV45_9PROT</name>
<dbReference type="EC" id="2.8.1.7" evidence="4"/>
<sequence>MDFSGKNKIKEKVIYLDYQSTTPCDERVVEAMLPYFVHNFANANSEHILGKYVAETIDKIRADIAEMLGVVSQEIIFTSGATEANNIALQGSVRYLIDHYPKTKRVITIATEHKSVLETVQNLQSIGADPFILPVQSDGLIDPDSLKAALQVPTILVSVMAANNETGVIQNIPYLSALSHEYGALFHCDLSQACGKVSEKIQLRSWGIDLASISGHKIYGPKGIGILYVKRKPRVRVEPLFYGGYQERGIRSGTLPVPLIVGLGKAFSLFQNEGNEEIRRLASYKRFLINELQARIPQVKINGSIEYALSNCVNLQFPEVKALDLLARIPHLCLSTGSACNHVSMPSYVLQSMGLSEQEVLSSIRLSFGRMTTKQEVVETVHDLYSAWYDVRKGT</sequence>
<evidence type="ECO:0000256" key="11">
    <source>
        <dbReference type="ARBA" id="ARBA00050776"/>
    </source>
</evidence>
<evidence type="ECO:0000256" key="2">
    <source>
        <dbReference type="ARBA" id="ARBA00003120"/>
    </source>
</evidence>
<dbReference type="InterPro" id="IPR015424">
    <property type="entry name" value="PyrdxlP-dep_Trfase"/>
</dbReference>
<comment type="caution">
    <text evidence="14">The sequence shown here is derived from an EMBL/GenBank/DDBJ whole genome shotgun (WGS) entry which is preliminary data.</text>
</comment>
<evidence type="ECO:0000256" key="5">
    <source>
        <dbReference type="ARBA" id="ARBA00013558"/>
    </source>
</evidence>
<evidence type="ECO:0000256" key="7">
    <source>
        <dbReference type="ARBA" id="ARBA00022723"/>
    </source>
</evidence>
<dbReference type="InterPro" id="IPR016454">
    <property type="entry name" value="Cysteine_dSase"/>
</dbReference>
<evidence type="ECO:0000256" key="4">
    <source>
        <dbReference type="ARBA" id="ARBA00012239"/>
    </source>
</evidence>
<evidence type="ECO:0000313" key="14">
    <source>
        <dbReference type="EMBL" id="PXY99803.1"/>
    </source>
</evidence>
<organism evidence="14 15">
    <name type="scientific">Commensalibacter melissae</name>
    <dbReference type="NCBI Taxonomy" id="2070537"/>
    <lineage>
        <taxon>Bacteria</taxon>
        <taxon>Pseudomonadati</taxon>
        <taxon>Pseudomonadota</taxon>
        <taxon>Alphaproteobacteria</taxon>
        <taxon>Acetobacterales</taxon>
        <taxon>Acetobacteraceae</taxon>
    </lineage>
</organism>
<keyword evidence="7" id="KW-0479">Metal-binding</keyword>
<evidence type="ECO:0000256" key="6">
    <source>
        <dbReference type="ARBA" id="ARBA00022679"/>
    </source>
</evidence>
<dbReference type="PIRSF" id="PIRSF005572">
    <property type="entry name" value="NifS"/>
    <property type="match status" value="1"/>
</dbReference>
<protein>
    <recommendedName>
        <fullName evidence="5">Cysteine desulfurase</fullName>
        <ecNumber evidence="4">2.8.1.7</ecNumber>
    </recommendedName>
</protein>
<comment type="similarity">
    <text evidence="3">Belongs to the class-V pyridoxal-phosphate-dependent aminotransferase family. NifS/IscS subfamily.</text>
</comment>
<dbReference type="SUPFAM" id="SSF53383">
    <property type="entry name" value="PLP-dependent transferases"/>
    <property type="match status" value="1"/>
</dbReference>